<feature type="compositionally biased region" description="Basic and acidic residues" evidence="2">
    <location>
        <begin position="404"/>
        <end position="421"/>
    </location>
</feature>
<evidence type="ECO:0000256" key="2">
    <source>
        <dbReference type="SAM" id="MobiDB-lite"/>
    </source>
</evidence>
<feature type="coiled-coil region" evidence="1">
    <location>
        <begin position="239"/>
        <end position="266"/>
    </location>
</feature>
<name>A0A8J2SPK0_9STRA</name>
<reference evidence="3" key="1">
    <citation type="submission" date="2021-11" db="EMBL/GenBank/DDBJ databases">
        <authorList>
            <consortium name="Genoscope - CEA"/>
            <person name="William W."/>
        </authorList>
    </citation>
    <scope>NUCLEOTIDE SEQUENCE</scope>
</reference>
<evidence type="ECO:0000313" key="4">
    <source>
        <dbReference type="Proteomes" id="UP000789595"/>
    </source>
</evidence>
<keyword evidence="4" id="KW-1185">Reference proteome</keyword>
<feature type="compositionally biased region" description="Basic residues" evidence="2">
    <location>
        <begin position="530"/>
        <end position="545"/>
    </location>
</feature>
<accession>A0A8J2SPK0</accession>
<gene>
    <name evidence="3" type="ORF">PECAL_3P01400</name>
</gene>
<dbReference type="AlphaFoldDB" id="A0A8J2SPK0"/>
<evidence type="ECO:0000313" key="3">
    <source>
        <dbReference type="EMBL" id="CAH0370264.1"/>
    </source>
</evidence>
<organism evidence="3 4">
    <name type="scientific">Pelagomonas calceolata</name>
    <dbReference type="NCBI Taxonomy" id="35677"/>
    <lineage>
        <taxon>Eukaryota</taxon>
        <taxon>Sar</taxon>
        <taxon>Stramenopiles</taxon>
        <taxon>Ochrophyta</taxon>
        <taxon>Pelagophyceae</taxon>
        <taxon>Pelagomonadales</taxon>
        <taxon>Pelagomonadaceae</taxon>
        <taxon>Pelagomonas</taxon>
    </lineage>
</organism>
<sequence length="628" mass="67354">MATAASADPAPPSRSYYEAYTKKQKAGNRFQDAVFVERGALRVARDQNKPPLPHLPTERKAIDRDEYARFLEAQLAAAGALLARFEQREEQVQQSIDNAARTCAEAAAGARAEEAARMERRIVDLEARLAASETNLRKAEERSASAESRVDDACALVRELSSGPRLRAAEDRASAACARVADVEKALHAALRSLGEKGLTNLLEEEDEEETTPLSERLAAAEVAVEAAQATALGATALAERLAKRLEDAERTARELAENATSHEDATADAVIEAVANLETKTNARLEALEAFQRRPPPSPVARPDSPVLQSTPAAARAGELLKEQLGLSEENAVDEAPSIHSSNASDGTTNEDDDDAMARAGRDLDDARAVAEAVADEAVLRAEFAEQEAALLRERAGVLVQKLRDEPPPTYDEHTTHHGGEFVLAPPQSPARLDHASPVRRSAPSSPSSSRRSVDEPPKPKTKKSPARKKVVVKAATPPRSKARSYAESPPPQLDGDDPPPLPPHLRQYEASDILRAAGADVPEAPARKTVKKKKKVVKKKVARRPPQIETGAETAAERARRRVLASRRTGVTHRGPIGATWPDSVTHPRVVARVPSGAAWVPAMKVGTPRLRSASPAPTSAPSSGV</sequence>
<feature type="region of interest" description="Disordered" evidence="2">
    <location>
        <begin position="609"/>
        <end position="628"/>
    </location>
</feature>
<feature type="compositionally biased region" description="Low complexity" evidence="2">
    <location>
        <begin position="440"/>
        <end position="452"/>
    </location>
</feature>
<evidence type="ECO:0000256" key="1">
    <source>
        <dbReference type="SAM" id="Coils"/>
    </source>
</evidence>
<feature type="compositionally biased region" description="Polar residues" evidence="2">
    <location>
        <begin position="340"/>
        <end position="349"/>
    </location>
</feature>
<proteinExistence type="predicted"/>
<feature type="region of interest" description="Disordered" evidence="2">
    <location>
        <begin position="404"/>
        <end position="559"/>
    </location>
</feature>
<dbReference type="EMBL" id="CAKKNE010000003">
    <property type="protein sequence ID" value="CAH0370264.1"/>
    <property type="molecule type" value="Genomic_DNA"/>
</dbReference>
<feature type="region of interest" description="Disordered" evidence="2">
    <location>
        <begin position="330"/>
        <end position="364"/>
    </location>
</feature>
<feature type="coiled-coil region" evidence="1">
    <location>
        <begin position="68"/>
        <end position="156"/>
    </location>
</feature>
<feature type="compositionally biased region" description="Low complexity" evidence="2">
    <location>
        <begin position="615"/>
        <end position="628"/>
    </location>
</feature>
<feature type="compositionally biased region" description="Pro residues" evidence="2">
    <location>
        <begin position="490"/>
        <end position="505"/>
    </location>
</feature>
<protein>
    <submittedName>
        <fullName evidence="3">Uncharacterized protein</fullName>
    </submittedName>
</protein>
<keyword evidence="1" id="KW-0175">Coiled coil</keyword>
<dbReference type="Gene3D" id="1.20.5.170">
    <property type="match status" value="1"/>
</dbReference>
<comment type="caution">
    <text evidence="3">The sequence shown here is derived from an EMBL/GenBank/DDBJ whole genome shotgun (WGS) entry which is preliminary data.</text>
</comment>
<feature type="compositionally biased region" description="Basic residues" evidence="2">
    <location>
        <begin position="461"/>
        <end position="473"/>
    </location>
</feature>
<dbReference type="SUPFAM" id="SSF57997">
    <property type="entry name" value="Tropomyosin"/>
    <property type="match status" value="1"/>
</dbReference>
<dbReference type="Proteomes" id="UP000789595">
    <property type="component" value="Unassembled WGS sequence"/>
</dbReference>
<feature type="region of interest" description="Disordered" evidence="2">
    <location>
        <begin position="567"/>
        <end position="586"/>
    </location>
</feature>